<dbReference type="InterPro" id="IPR001753">
    <property type="entry name" value="Enoyl-CoA_hydra/iso"/>
</dbReference>
<accession>A0A5E4Z1S4</accession>
<dbReference type="AlphaFoldDB" id="A0A5E4Z1S4"/>
<dbReference type="OrthoDB" id="9797151at2"/>
<dbReference type="Pfam" id="PF00378">
    <property type="entry name" value="ECH_1"/>
    <property type="match status" value="1"/>
</dbReference>
<dbReference type="RefSeq" id="WP_150699574.1">
    <property type="nucleotide sequence ID" value="NZ_CABPRZ010000029.1"/>
</dbReference>
<dbReference type="CDD" id="cd06558">
    <property type="entry name" value="crotonase-like"/>
    <property type="match status" value="1"/>
</dbReference>
<dbReference type="Gene3D" id="3.90.226.10">
    <property type="entry name" value="2-enoyl-CoA Hydratase, Chain A, domain 1"/>
    <property type="match status" value="1"/>
</dbReference>
<dbReference type="InterPro" id="IPR014748">
    <property type="entry name" value="Enoyl-CoA_hydra_C"/>
</dbReference>
<keyword evidence="4" id="KW-0413">Isomerase</keyword>
<evidence type="ECO:0000256" key="4">
    <source>
        <dbReference type="ARBA" id="ARBA00023235"/>
    </source>
</evidence>
<organism evidence="5 6">
    <name type="scientific">Pandoraea terrae</name>
    <dbReference type="NCBI Taxonomy" id="1537710"/>
    <lineage>
        <taxon>Bacteria</taxon>
        <taxon>Pseudomonadati</taxon>
        <taxon>Pseudomonadota</taxon>
        <taxon>Betaproteobacteria</taxon>
        <taxon>Burkholderiales</taxon>
        <taxon>Burkholderiaceae</taxon>
        <taxon>Pandoraea</taxon>
    </lineage>
</organism>
<evidence type="ECO:0000256" key="2">
    <source>
        <dbReference type="ARBA" id="ARBA00005254"/>
    </source>
</evidence>
<comment type="similarity">
    <text evidence="2">Belongs to the enoyl-CoA hydratase/isomerase family.</text>
</comment>
<sequence length="254" mass="27677">MSDIIKSIAQGVLTITINRAEKRNSITAEMYATFEAALSEAENDREVRVVLITGSEKVFSAGNDLGDFIHNPPASLDSPTWKFVRRLAAFPKPVIAAVCGAAIGIGMTMLLHCDLVFAGENAKFSVPFVDLGLCPEAASSLLLPLRVGHQRASWALLSCEAFDAETAREMGLVNRVLPVEHVFDFANQEAARLVAKPIESLVETKRLMKAMYGDQISARVDEEAVTFAKMLAGDAAKEAIASFQEKRKPDFSRF</sequence>
<evidence type="ECO:0000256" key="1">
    <source>
        <dbReference type="ARBA" id="ARBA00004275"/>
    </source>
</evidence>
<dbReference type="InterPro" id="IPR029045">
    <property type="entry name" value="ClpP/crotonase-like_dom_sf"/>
</dbReference>
<dbReference type="InterPro" id="IPR051053">
    <property type="entry name" value="ECH/Chromodomain_protein"/>
</dbReference>
<evidence type="ECO:0000313" key="5">
    <source>
        <dbReference type="EMBL" id="VVE54270.1"/>
    </source>
</evidence>
<dbReference type="SUPFAM" id="SSF52096">
    <property type="entry name" value="ClpP/crotonase"/>
    <property type="match status" value="1"/>
</dbReference>
<reference evidence="5 6" key="1">
    <citation type="submission" date="2019-08" db="EMBL/GenBank/DDBJ databases">
        <authorList>
            <person name="Peeters C."/>
        </authorList>
    </citation>
    <scope>NUCLEOTIDE SEQUENCE [LARGE SCALE GENOMIC DNA]</scope>
    <source>
        <strain evidence="5 6">LMG 30175</strain>
    </source>
</reference>
<keyword evidence="6" id="KW-1185">Reference proteome</keyword>
<dbReference type="Proteomes" id="UP000414233">
    <property type="component" value="Unassembled WGS sequence"/>
</dbReference>
<dbReference type="PANTHER" id="PTHR43684:SF1">
    <property type="entry name" value="ENOYL-COA DELTA ISOMERASE 2"/>
    <property type="match status" value="1"/>
</dbReference>
<gene>
    <name evidence="5" type="ORF">PTE30175_04814</name>
</gene>
<proteinExistence type="inferred from homology"/>
<evidence type="ECO:0000313" key="6">
    <source>
        <dbReference type="Proteomes" id="UP000414233"/>
    </source>
</evidence>
<keyword evidence="3" id="KW-0576">Peroxisome</keyword>
<comment type="subcellular location">
    <subcellularLocation>
        <location evidence="1">Peroxisome</location>
    </subcellularLocation>
</comment>
<dbReference type="EMBL" id="CABPRZ010000029">
    <property type="protein sequence ID" value="VVE54270.1"/>
    <property type="molecule type" value="Genomic_DNA"/>
</dbReference>
<dbReference type="Gene3D" id="1.10.12.10">
    <property type="entry name" value="Lyase 2-enoyl-coa Hydratase, Chain A, domain 2"/>
    <property type="match status" value="1"/>
</dbReference>
<dbReference type="PANTHER" id="PTHR43684">
    <property type="match status" value="1"/>
</dbReference>
<evidence type="ECO:0000256" key="3">
    <source>
        <dbReference type="ARBA" id="ARBA00023140"/>
    </source>
</evidence>
<protein>
    <submittedName>
        <fullName evidence="5">Enoyl-CoA hydratase</fullName>
    </submittedName>
</protein>
<dbReference type="GO" id="GO:0004165">
    <property type="term" value="F:delta(3)-delta(2)-enoyl-CoA isomerase activity"/>
    <property type="evidence" value="ECO:0007669"/>
    <property type="project" value="UniProtKB-ARBA"/>
</dbReference>
<name>A0A5E4Z1S4_9BURK</name>